<keyword evidence="4 8" id="KW-0378">Hydrolase</keyword>
<dbReference type="InterPro" id="IPR020046">
    <property type="entry name" value="5-3_exonucl_a-hlix_arch_N"/>
</dbReference>
<feature type="binding site" evidence="8">
    <location>
        <position position="241"/>
    </location>
    <ligand>
        <name>K(+)</name>
        <dbReference type="ChEBI" id="CHEBI:29103"/>
    </ligand>
</feature>
<evidence type="ECO:0000256" key="7">
    <source>
        <dbReference type="ARBA" id="ARBA00023125"/>
    </source>
</evidence>
<dbReference type="GO" id="GO:0000287">
    <property type="term" value="F:magnesium ion binding"/>
    <property type="evidence" value="ECO:0007669"/>
    <property type="project" value="UniProtKB-UniRule"/>
</dbReference>
<dbReference type="EMBL" id="DACTUL010000012">
    <property type="protein sequence ID" value="HAT6344193.1"/>
    <property type="molecule type" value="Genomic_DNA"/>
</dbReference>
<comment type="caution">
    <text evidence="10">The sequence shown here is derived from an EMBL/GenBank/DDBJ whole genome shotgun (WGS) entry which is preliminary data.</text>
</comment>
<comment type="function">
    <text evidence="8">Has flap endonuclease activity. During DNA replication, flap endonucleases cleave the 5'-overhanging flap structure that is generated by displacement synthesis when DNA polymerase encounters the 5'-end of a downstream Okazaki fragment.</text>
</comment>
<evidence type="ECO:0000256" key="1">
    <source>
        <dbReference type="ARBA" id="ARBA00022722"/>
    </source>
</evidence>
<proteinExistence type="inferred from homology"/>
<feature type="binding site" evidence="8">
    <location>
        <position position="227"/>
    </location>
    <ligand>
        <name>K(+)</name>
        <dbReference type="ChEBI" id="CHEBI:29103"/>
    </ligand>
</feature>
<evidence type="ECO:0000313" key="10">
    <source>
        <dbReference type="EMBL" id="HAT6344193.1"/>
    </source>
</evidence>
<dbReference type="EC" id="3.1.-.-" evidence="8"/>
<dbReference type="CDD" id="cd09859">
    <property type="entry name" value="PIN_53EXO"/>
    <property type="match status" value="1"/>
</dbReference>
<organism evidence="10 11">
    <name type="scientific">Aeromonas hydrophila</name>
    <dbReference type="NCBI Taxonomy" id="644"/>
    <lineage>
        <taxon>Bacteria</taxon>
        <taxon>Pseudomonadati</taxon>
        <taxon>Pseudomonadota</taxon>
        <taxon>Gammaproteobacteria</taxon>
        <taxon>Aeromonadales</taxon>
        <taxon>Aeromonadaceae</taxon>
        <taxon>Aeromonas</taxon>
    </lineage>
</organism>
<dbReference type="Pfam" id="PF02739">
    <property type="entry name" value="5_3_exonuc_N"/>
    <property type="match status" value="1"/>
</dbReference>
<feature type="binding site" evidence="8">
    <location>
        <position position="238"/>
    </location>
    <ligand>
        <name>K(+)</name>
        <dbReference type="ChEBI" id="CHEBI:29103"/>
    </ligand>
</feature>
<evidence type="ECO:0000256" key="3">
    <source>
        <dbReference type="ARBA" id="ARBA00022759"/>
    </source>
</evidence>
<comment type="cofactor">
    <cofactor evidence="8">
        <name>K(+)</name>
        <dbReference type="ChEBI" id="CHEBI:29103"/>
    </cofactor>
    <text evidence="8">Binds 1 K(+) per subunit. The potassium ion strongly increases the affinity for DNA.</text>
</comment>
<evidence type="ECO:0000313" key="11">
    <source>
        <dbReference type="Proteomes" id="UP000859505"/>
    </source>
</evidence>
<protein>
    <recommendedName>
        <fullName evidence="8">Flap endonuclease Xni</fullName>
        <shortName evidence="8">FEN</shortName>
        <ecNumber evidence="8">3.1.-.-</ecNumber>
    </recommendedName>
</protein>
<dbReference type="InterPro" id="IPR022895">
    <property type="entry name" value="Xni"/>
</dbReference>
<dbReference type="PANTHER" id="PTHR42646:SF2">
    <property type="entry name" value="5'-3' EXONUCLEASE FAMILY PROTEIN"/>
    <property type="match status" value="1"/>
</dbReference>
<dbReference type="InterPro" id="IPR036279">
    <property type="entry name" value="5-3_exonuclease_C_sf"/>
</dbReference>
<reference evidence="10" key="2">
    <citation type="submission" date="2020-01" db="EMBL/GenBank/DDBJ databases">
        <authorList>
            <consortium name="NCBI Pathogen Detection Project"/>
        </authorList>
    </citation>
    <scope>NUCLEOTIDE SEQUENCE</scope>
    <source>
        <strain evidence="10">OLC2673_Aeromonas</strain>
    </source>
</reference>
<evidence type="ECO:0000256" key="4">
    <source>
        <dbReference type="ARBA" id="ARBA00022801"/>
    </source>
</evidence>
<dbReference type="HAMAP" id="MF_01192">
    <property type="entry name" value="Xni"/>
    <property type="match status" value="1"/>
</dbReference>
<dbReference type="InterPro" id="IPR008918">
    <property type="entry name" value="HhH2"/>
</dbReference>
<dbReference type="InterPro" id="IPR020045">
    <property type="entry name" value="DNA_polI_H3TH"/>
</dbReference>
<dbReference type="SMART" id="SM00475">
    <property type="entry name" value="53EXOc"/>
    <property type="match status" value="1"/>
</dbReference>
<evidence type="ECO:0000256" key="8">
    <source>
        <dbReference type="HAMAP-Rule" id="MF_01192"/>
    </source>
</evidence>
<feature type="region of interest" description="Interaction with DNA" evidence="8">
    <location>
        <begin position="240"/>
        <end position="245"/>
    </location>
</feature>
<dbReference type="GO" id="GO:0030955">
    <property type="term" value="F:potassium ion binding"/>
    <property type="evidence" value="ECO:0007669"/>
    <property type="project" value="UniProtKB-UniRule"/>
</dbReference>
<evidence type="ECO:0000256" key="2">
    <source>
        <dbReference type="ARBA" id="ARBA00022723"/>
    </source>
</evidence>
<dbReference type="Proteomes" id="UP000859505">
    <property type="component" value="Unassembled WGS sequence"/>
</dbReference>
<reference evidence="10" key="1">
    <citation type="journal article" date="2018" name="Genome Biol.">
        <title>SKESA: strategic k-mer extension for scrupulous assemblies.</title>
        <authorList>
            <person name="Souvorov A."/>
            <person name="Agarwala R."/>
            <person name="Lipman D.J."/>
        </authorList>
    </citation>
    <scope>NUCLEOTIDE SEQUENCE</scope>
    <source>
        <strain evidence="10">OLC2673_Aeromonas</strain>
    </source>
</reference>
<keyword evidence="5 8" id="KW-0460">Magnesium</keyword>
<dbReference type="GO" id="GO:0017108">
    <property type="term" value="F:5'-flap endonuclease activity"/>
    <property type="evidence" value="ECO:0007669"/>
    <property type="project" value="UniProtKB-UniRule"/>
</dbReference>
<keyword evidence="2 8" id="KW-0479">Metal-binding</keyword>
<sequence length="312" mass="34799">MTGSTAETRGAWRPFFCRRECPRPSIPHRARWFVTMGRPDCQECPMSNPRPHLLIIDALNLIRRLHAVQTQQALTPAQALIATRANLINTCRKLLAASEPTHVIAVFDGEVHSWRKEVYPAYKEGRTPMPTELREGLNELQDAFWECGVDALLSQTDEADDLIATLASGIAQHGARATIISTDKGFCQLICPQIQIRDYFNKRWLDAAFVEQQYGVAPTQLVDFWALTGIGGSNIKGVPGIGPKTATQLLQQYGDLASLLAACQQEDAAKALLKLRQHQDEALLAQRLVRLQRDIPLGFNLREIRYPPAPEA</sequence>
<evidence type="ECO:0000256" key="5">
    <source>
        <dbReference type="ARBA" id="ARBA00022842"/>
    </source>
</evidence>
<dbReference type="SMART" id="SM00279">
    <property type="entry name" value="HhH2"/>
    <property type="match status" value="1"/>
</dbReference>
<dbReference type="AlphaFoldDB" id="A0AAD3U9Z8"/>
<comment type="similarity">
    <text evidence="8">Belongs to the Xni family.</text>
</comment>
<dbReference type="CDD" id="cd09898">
    <property type="entry name" value="H3TH_53EXO"/>
    <property type="match status" value="1"/>
</dbReference>
<evidence type="ECO:0000256" key="6">
    <source>
        <dbReference type="ARBA" id="ARBA00022958"/>
    </source>
</evidence>
<evidence type="ECO:0000259" key="9">
    <source>
        <dbReference type="SMART" id="SM00475"/>
    </source>
</evidence>
<comment type="cofactor">
    <cofactor evidence="8">
        <name>Mg(2+)</name>
        <dbReference type="ChEBI" id="CHEBI:18420"/>
    </cofactor>
    <text evidence="8">Binds 2 Mg(2+) per subunit. Only one magnesium ion has a direct interaction with the protein, the other interactions are indirect.</text>
</comment>
<dbReference type="SUPFAM" id="SSF47807">
    <property type="entry name" value="5' to 3' exonuclease, C-terminal subdomain"/>
    <property type="match status" value="1"/>
</dbReference>
<dbReference type="Pfam" id="PF01367">
    <property type="entry name" value="5_3_exonuc"/>
    <property type="match status" value="1"/>
</dbReference>
<dbReference type="FunFam" id="1.10.150.20:FF:000003">
    <property type="entry name" value="DNA polymerase I"/>
    <property type="match status" value="1"/>
</dbReference>
<keyword evidence="1 8" id="KW-0540">Nuclease</keyword>
<dbReference type="NCBIfam" id="NF007017">
    <property type="entry name" value="PRK09482.1"/>
    <property type="match status" value="1"/>
</dbReference>
<comment type="caution">
    <text evidence="8">Lacks conserved residue(s) required for the propagation of feature annotation.</text>
</comment>
<keyword evidence="7 8" id="KW-0238">DNA-binding</keyword>
<feature type="binding site" evidence="8">
    <location>
        <position position="160"/>
    </location>
    <ligand>
        <name>Mg(2+)</name>
        <dbReference type="ChEBI" id="CHEBI:18420"/>
    </ligand>
</feature>
<gene>
    <name evidence="8 10" type="primary">xni</name>
    <name evidence="8" type="synonym">ygdG</name>
    <name evidence="10" type="ORF">JAJ28_001916</name>
</gene>
<name>A0AAD3U9Z8_AERHY</name>
<dbReference type="InterPro" id="IPR029060">
    <property type="entry name" value="PIN-like_dom_sf"/>
</dbReference>
<dbReference type="InterPro" id="IPR038969">
    <property type="entry name" value="FEN"/>
</dbReference>
<dbReference type="InterPro" id="IPR002421">
    <property type="entry name" value="5-3_exonuclease"/>
</dbReference>
<accession>A0AAD3U9Z8</accession>
<keyword evidence="3 8" id="KW-0255">Endonuclease</keyword>
<dbReference type="SUPFAM" id="SSF88723">
    <property type="entry name" value="PIN domain-like"/>
    <property type="match status" value="1"/>
</dbReference>
<dbReference type="PANTHER" id="PTHR42646">
    <property type="entry name" value="FLAP ENDONUCLEASE XNI"/>
    <property type="match status" value="1"/>
</dbReference>
<dbReference type="Gene3D" id="1.10.150.20">
    <property type="entry name" value="5' to 3' exonuclease, C-terminal subdomain"/>
    <property type="match status" value="1"/>
</dbReference>
<dbReference type="GO" id="GO:0003677">
    <property type="term" value="F:DNA binding"/>
    <property type="evidence" value="ECO:0007669"/>
    <property type="project" value="UniProtKB-UniRule"/>
</dbReference>
<feature type="domain" description="5'-3' exonuclease" evidence="9">
    <location>
        <begin position="49"/>
        <end position="307"/>
    </location>
</feature>
<dbReference type="Gene3D" id="3.40.50.1010">
    <property type="entry name" value="5'-nuclease"/>
    <property type="match status" value="1"/>
</dbReference>
<dbReference type="GO" id="GO:0033567">
    <property type="term" value="P:DNA replication, Okazaki fragment processing"/>
    <property type="evidence" value="ECO:0007669"/>
    <property type="project" value="UniProtKB-UniRule"/>
</dbReference>
<keyword evidence="6 8" id="KW-0630">Potassium</keyword>
<dbReference type="GO" id="GO:0008409">
    <property type="term" value="F:5'-3' exonuclease activity"/>
    <property type="evidence" value="ECO:0007669"/>
    <property type="project" value="InterPro"/>
</dbReference>